<dbReference type="RefSeq" id="WP_119623899.1">
    <property type="nucleotide sequence ID" value="NZ_JAJEPV010000042.1"/>
</dbReference>
<dbReference type="GO" id="GO:0005886">
    <property type="term" value="C:plasma membrane"/>
    <property type="evidence" value="ECO:0007669"/>
    <property type="project" value="UniProtKB-SubCell"/>
</dbReference>
<comment type="similarity">
    <text evidence="7">Belongs to the binding-protein-dependent transport system permease family.</text>
</comment>
<evidence type="ECO:0000313" key="9">
    <source>
        <dbReference type="EMBL" id="MCC2120737.1"/>
    </source>
</evidence>
<dbReference type="PROSITE" id="PS50928">
    <property type="entry name" value="ABC_TM1"/>
    <property type="match status" value="1"/>
</dbReference>
<feature type="transmembrane region" description="Helical" evidence="7">
    <location>
        <begin position="281"/>
        <end position="302"/>
    </location>
</feature>
<evidence type="ECO:0000256" key="4">
    <source>
        <dbReference type="ARBA" id="ARBA00022692"/>
    </source>
</evidence>
<evidence type="ECO:0000256" key="6">
    <source>
        <dbReference type="ARBA" id="ARBA00023136"/>
    </source>
</evidence>
<dbReference type="InterPro" id="IPR050809">
    <property type="entry name" value="UgpAE/MalFG_permease"/>
</dbReference>
<accession>A0AAE3D8K9</accession>
<dbReference type="InterPro" id="IPR000515">
    <property type="entry name" value="MetI-like"/>
</dbReference>
<reference evidence="9 10" key="1">
    <citation type="submission" date="2021-10" db="EMBL/GenBank/DDBJ databases">
        <title>Anaerobic single-cell dispensing facilitates the cultivation of human gut bacteria.</title>
        <authorList>
            <person name="Afrizal A."/>
        </authorList>
    </citation>
    <scope>NUCLEOTIDE SEQUENCE [LARGE SCALE GENOMIC DNA]</scope>
    <source>
        <strain evidence="9 10">CLA-AA-H273</strain>
    </source>
</reference>
<proteinExistence type="inferred from homology"/>
<name>A0AAE3D8K9_9FIRM</name>
<evidence type="ECO:0000259" key="8">
    <source>
        <dbReference type="PROSITE" id="PS50928"/>
    </source>
</evidence>
<feature type="domain" description="ABC transmembrane type-1" evidence="8">
    <location>
        <begin position="88"/>
        <end position="302"/>
    </location>
</feature>
<evidence type="ECO:0000256" key="5">
    <source>
        <dbReference type="ARBA" id="ARBA00022989"/>
    </source>
</evidence>
<evidence type="ECO:0000256" key="7">
    <source>
        <dbReference type="RuleBase" id="RU363032"/>
    </source>
</evidence>
<keyword evidence="6 7" id="KW-0472">Membrane</keyword>
<dbReference type="Pfam" id="PF00528">
    <property type="entry name" value="BPD_transp_1"/>
    <property type="match status" value="1"/>
</dbReference>
<dbReference type="Gene3D" id="1.10.3720.10">
    <property type="entry name" value="MetI-like"/>
    <property type="match status" value="1"/>
</dbReference>
<keyword evidence="4 7" id="KW-0812">Transmembrane</keyword>
<evidence type="ECO:0000313" key="10">
    <source>
        <dbReference type="Proteomes" id="UP001197795"/>
    </source>
</evidence>
<feature type="transmembrane region" description="Helical" evidence="7">
    <location>
        <begin position="229"/>
        <end position="249"/>
    </location>
</feature>
<comment type="subcellular location">
    <subcellularLocation>
        <location evidence="1 7">Cell membrane</location>
        <topology evidence="1 7">Multi-pass membrane protein</topology>
    </subcellularLocation>
</comment>
<feature type="transmembrane region" description="Helical" evidence="7">
    <location>
        <begin position="96"/>
        <end position="118"/>
    </location>
</feature>
<dbReference type="Proteomes" id="UP001197795">
    <property type="component" value="Unassembled WGS sequence"/>
</dbReference>
<dbReference type="GO" id="GO:0055085">
    <property type="term" value="P:transmembrane transport"/>
    <property type="evidence" value="ECO:0007669"/>
    <property type="project" value="InterPro"/>
</dbReference>
<dbReference type="PANTHER" id="PTHR43227:SF11">
    <property type="entry name" value="BLL4140 PROTEIN"/>
    <property type="match status" value="1"/>
</dbReference>
<keyword evidence="5 7" id="KW-1133">Transmembrane helix</keyword>
<organism evidence="9 10">
    <name type="scientific">Waltera acetigignens</name>
    <dbReference type="NCBI Taxonomy" id="2981769"/>
    <lineage>
        <taxon>Bacteria</taxon>
        <taxon>Bacillati</taxon>
        <taxon>Bacillota</taxon>
        <taxon>Clostridia</taxon>
        <taxon>Lachnospirales</taxon>
        <taxon>Lachnospiraceae</taxon>
        <taxon>Waltera</taxon>
    </lineage>
</organism>
<evidence type="ECO:0000256" key="2">
    <source>
        <dbReference type="ARBA" id="ARBA00022448"/>
    </source>
</evidence>
<feature type="transmembrane region" description="Helical" evidence="7">
    <location>
        <begin position="130"/>
        <end position="150"/>
    </location>
</feature>
<comment type="caution">
    <text evidence="9">The sequence shown here is derived from an EMBL/GenBank/DDBJ whole genome shotgun (WGS) entry which is preliminary data.</text>
</comment>
<protein>
    <submittedName>
        <fullName evidence="9">ABC transporter permease subunit</fullName>
    </submittedName>
</protein>
<dbReference type="EMBL" id="JAJEPV010000042">
    <property type="protein sequence ID" value="MCC2120737.1"/>
    <property type="molecule type" value="Genomic_DNA"/>
</dbReference>
<keyword evidence="3" id="KW-1003">Cell membrane</keyword>
<dbReference type="PANTHER" id="PTHR43227">
    <property type="entry name" value="BLL4140 PROTEIN"/>
    <property type="match status" value="1"/>
</dbReference>
<dbReference type="CDD" id="cd06261">
    <property type="entry name" value="TM_PBP2"/>
    <property type="match status" value="1"/>
</dbReference>
<keyword evidence="10" id="KW-1185">Reference proteome</keyword>
<dbReference type="InterPro" id="IPR035906">
    <property type="entry name" value="MetI-like_sf"/>
</dbReference>
<keyword evidence="2 7" id="KW-0813">Transport</keyword>
<sequence length="315" mass="35706">MKPKKTIRPEHKKQHAKNTIRSIKRHWQLYLIVALPLVYLIVFKYMPIIGSQIAFRDYNFKGGIWHSPFVGLKYFKMFFQSPQFWRLMGNTLGLSVYGIVLGVFPPIILAIALNYVRVRWFGKTVQMVTYMPYFISTVLIVGILSQMLSLTGPVNHLIENLGGQAIHFMGEPKLFKTLYVFSDVWQKTGYNAVIYISALAAVDQELHEAATVDGANIWQRIRYIDIPSIMPTAVILLIMSCGHILTIGYEKVLLLQNDLNMATSDIISTYVYRIGLSGMQYSYSTAIGIFQSVVSLILLLVVNKIADKVADTSLI</sequence>
<dbReference type="AlphaFoldDB" id="A0AAE3D8K9"/>
<dbReference type="SUPFAM" id="SSF161098">
    <property type="entry name" value="MetI-like"/>
    <property type="match status" value="1"/>
</dbReference>
<evidence type="ECO:0000256" key="3">
    <source>
        <dbReference type="ARBA" id="ARBA00022475"/>
    </source>
</evidence>
<feature type="transmembrane region" description="Helical" evidence="7">
    <location>
        <begin position="27"/>
        <end position="46"/>
    </location>
</feature>
<evidence type="ECO:0000256" key="1">
    <source>
        <dbReference type="ARBA" id="ARBA00004651"/>
    </source>
</evidence>
<gene>
    <name evidence="9" type="ORF">LKD75_14270</name>
</gene>